<dbReference type="RefSeq" id="WP_114290470.1">
    <property type="nucleotide sequence ID" value="NZ_JBMEAK010000073.1"/>
</dbReference>
<proteinExistence type="predicted"/>
<reference evidence="1 2" key="1">
    <citation type="submission" date="2017-05" db="EMBL/GenBank/DDBJ databases">
        <title>Vagococcus spp. assemblies.</title>
        <authorList>
            <person name="Gulvik C.A."/>
        </authorList>
    </citation>
    <scope>NUCLEOTIDE SEQUENCE [LARGE SCALE GENOMIC DNA]</scope>
    <source>
        <strain evidence="1 2">NCFB 2497</strain>
    </source>
</reference>
<dbReference type="GeneID" id="63147455"/>
<dbReference type="Pfam" id="PF11392">
    <property type="entry name" value="AllH"/>
    <property type="match status" value="1"/>
</dbReference>
<protein>
    <recommendedName>
        <fullName evidence="3">DUF2877 domain-containing protein</fullName>
    </recommendedName>
</protein>
<organism evidence="1 2">
    <name type="scientific">Vagococcus fluvialis</name>
    <dbReference type="NCBI Taxonomy" id="2738"/>
    <lineage>
        <taxon>Bacteria</taxon>
        <taxon>Bacillati</taxon>
        <taxon>Bacillota</taxon>
        <taxon>Bacilli</taxon>
        <taxon>Lactobacillales</taxon>
        <taxon>Enterococcaceae</taxon>
        <taxon>Vagococcus</taxon>
    </lineage>
</organism>
<dbReference type="EMBL" id="NGJX01000017">
    <property type="protein sequence ID" value="RST99047.1"/>
    <property type="molecule type" value="Genomic_DNA"/>
</dbReference>
<accession>A0A369ASM2</accession>
<gene>
    <name evidence="1" type="ORF">CBF32_12470</name>
</gene>
<dbReference type="AlphaFoldDB" id="A0A369ASM2"/>
<name>A0A369ASM2_9ENTE</name>
<evidence type="ECO:0000313" key="1">
    <source>
        <dbReference type="EMBL" id="RST99047.1"/>
    </source>
</evidence>
<dbReference type="OrthoDB" id="4933449at2"/>
<dbReference type="InterPro" id="IPR021530">
    <property type="entry name" value="AllH-like"/>
</dbReference>
<evidence type="ECO:0000313" key="2">
    <source>
        <dbReference type="Proteomes" id="UP000288197"/>
    </source>
</evidence>
<keyword evidence="2" id="KW-1185">Reference proteome</keyword>
<sequence>MKLLYADSYSENLTNQELNGSIHSVFKKTVNIITETEEIYTLAVPSVFDGPQLIKVPVDSWLFLEPYISKKVTYQNNRLNLAGELEILLEEAAVIPIFKTLTFKEISVETLNKVKEIHLDLEKKLDTVGFYRQTFFSDIEKITYEFLIIGSKLLTKGILDGDKETIRLGITKLIGLGHGLTPSGDDFLTGFCLVLNSNETIDKKVIAIFNEALEDEMKQTNLISQNQLKLAIKRQALKPIIQLINQLNEEPNSPQIEETLLEIMSIGSSSGSDILFGILEGIKVISKN</sequence>
<comment type="caution">
    <text evidence="1">The sequence shown here is derived from an EMBL/GenBank/DDBJ whole genome shotgun (WGS) entry which is preliminary data.</text>
</comment>
<dbReference type="Proteomes" id="UP000288197">
    <property type="component" value="Unassembled WGS sequence"/>
</dbReference>
<evidence type="ECO:0008006" key="3">
    <source>
        <dbReference type="Google" id="ProtNLM"/>
    </source>
</evidence>